<organism evidence="1 2">
    <name type="scientific">Heracleum sosnowskyi</name>
    <dbReference type="NCBI Taxonomy" id="360622"/>
    <lineage>
        <taxon>Eukaryota</taxon>
        <taxon>Viridiplantae</taxon>
        <taxon>Streptophyta</taxon>
        <taxon>Embryophyta</taxon>
        <taxon>Tracheophyta</taxon>
        <taxon>Spermatophyta</taxon>
        <taxon>Magnoliopsida</taxon>
        <taxon>eudicotyledons</taxon>
        <taxon>Gunneridae</taxon>
        <taxon>Pentapetalae</taxon>
        <taxon>asterids</taxon>
        <taxon>campanulids</taxon>
        <taxon>Apiales</taxon>
        <taxon>Apiaceae</taxon>
        <taxon>Apioideae</taxon>
        <taxon>apioid superclade</taxon>
        <taxon>Tordylieae</taxon>
        <taxon>Tordyliinae</taxon>
        <taxon>Heracleum</taxon>
    </lineage>
</organism>
<dbReference type="Pfam" id="PF26369">
    <property type="entry name" value="UPF0426"/>
    <property type="match status" value="1"/>
</dbReference>
<dbReference type="InterPro" id="IPR040278">
    <property type="entry name" value="UPF0426"/>
</dbReference>
<keyword evidence="2" id="KW-1185">Reference proteome</keyword>
<reference evidence="1" key="2">
    <citation type="submission" date="2023-05" db="EMBL/GenBank/DDBJ databases">
        <authorList>
            <person name="Schelkunov M.I."/>
        </authorList>
    </citation>
    <scope>NUCLEOTIDE SEQUENCE</scope>
    <source>
        <strain evidence="1">Hsosn_3</strain>
        <tissue evidence="1">Leaf</tissue>
    </source>
</reference>
<proteinExistence type="predicted"/>
<dbReference type="PANTHER" id="PTHR35996">
    <property type="entry name" value="OSJNBA0038O10.25 PROTEIN"/>
    <property type="match status" value="1"/>
</dbReference>
<dbReference type="AlphaFoldDB" id="A0AAD8IFN5"/>
<comment type="caution">
    <text evidence="1">The sequence shown here is derived from an EMBL/GenBank/DDBJ whole genome shotgun (WGS) entry which is preliminary data.</text>
</comment>
<evidence type="ECO:0000313" key="1">
    <source>
        <dbReference type="EMBL" id="KAK1384119.1"/>
    </source>
</evidence>
<gene>
    <name evidence="1" type="ORF">POM88_021854</name>
</gene>
<accession>A0AAD8IFN5</accession>
<evidence type="ECO:0000313" key="2">
    <source>
        <dbReference type="Proteomes" id="UP001237642"/>
    </source>
</evidence>
<protein>
    <submittedName>
        <fullName evidence="1">UPF0426 protein, chloroplastic</fullName>
    </submittedName>
</protein>
<sequence>MMMMSVAPFSPPSLTRVGEYKQGAVYGNLRKRREVSIKASSCNSSDEPILKEALKEPVAFLGGLFAGLLRLDLNEDPLKEWITRTVEASGLTAEDIKANYDAQDEVPEEIEIE</sequence>
<dbReference type="EMBL" id="JAUIZM010000005">
    <property type="protein sequence ID" value="KAK1384119.1"/>
    <property type="molecule type" value="Genomic_DNA"/>
</dbReference>
<name>A0AAD8IFN5_9APIA</name>
<dbReference type="Proteomes" id="UP001237642">
    <property type="component" value="Unassembled WGS sequence"/>
</dbReference>
<reference evidence="1" key="1">
    <citation type="submission" date="2023-02" db="EMBL/GenBank/DDBJ databases">
        <title>Genome of toxic invasive species Heracleum sosnowskyi carries increased number of genes despite the absence of recent whole-genome duplications.</title>
        <authorList>
            <person name="Schelkunov M."/>
            <person name="Shtratnikova V."/>
            <person name="Makarenko M."/>
            <person name="Klepikova A."/>
            <person name="Omelchenko D."/>
            <person name="Novikova G."/>
            <person name="Obukhova E."/>
            <person name="Bogdanov V."/>
            <person name="Penin A."/>
            <person name="Logacheva M."/>
        </authorList>
    </citation>
    <scope>NUCLEOTIDE SEQUENCE</scope>
    <source>
        <strain evidence="1">Hsosn_3</strain>
        <tissue evidence="1">Leaf</tissue>
    </source>
</reference>
<dbReference type="PANTHER" id="PTHR35996:SF1">
    <property type="entry name" value="OS04G0528100 PROTEIN"/>
    <property type="match status" value="1"/>
</dbReference>